<accession>A0A9X2W361</accession>
<protein>
    <submittedName>
        <fullName evidence="2">Uncharacterized protein</fullName>
    </submittedName>
</protein>
<feature type="region of interest" description="Disordered" evidence="1">
    <location>
        <begin position="67"/>
        <end position="87"/>
    </location>
</feature>
<feature type="region of interest" description="Disordered" evidence="1">
    <location>
        <begin position="120"/>
        <end position="139"/>
    </location>
</feature>
<evidence type="ECO:0000313" key="2">
    <source>
        <dbReference type="EMBL" id="MCT2559374.1"/>
    </source>
</evidence>
<gene>
    <name evidence="2" type="ORF">N0B51_10330</name>
</gene>
<name>A0A9X2W361_9SPHN</name>
<dbReference type="EMBL" id="JAOAMV010000005">
    <property type="protein sequence ID" value="MCT2559374.1"/>
    <property type="molecule type" value="Genomic_DNA"/>
</dbReference>
<organism evidence="2 3">
    <name type="scientific">Tsuneonella litorea</name>
    <dbReference type="NCBI Taxonomy" id="2976475"/>
    <lineage>
        <taxon>Bacteria</taxon>
        <taxon>Pseudomonadati</taxon>
        <taxon>Pseudomonadota</taxon>
        <taxon>Alphaproteobacteria</taxon>
        <taxon>Sphingomonadales</taxon>
        <taxon>Erythrobacteraceae</taxon>
        <taxon>Tsuneonella</taxon>
    </lineage>
</organism>
<reference evidence="2" key="1">
    <citation type="submission" date="2022-09" db="EMBL/GenBank/DDBJ databases">
        <title>The genome sequence of Tsuneonella sp. YG55.</title>
        <authorList>
            <person name="Liu Y."/>
        </authorList>
    </citation>
    <scope>NUCLEOTIDE SEQUENCE</scope>
    <source>
        <strain evidence="2">YG55</strain>
    </source>
</reference>
<keyword evidence="3" id="KW-1185">Reference proteome</keyword>
<proteinExistence type="predicted"/>
<evidence type="ECO:0000313" key="3">
    <source>
        <dbReference type="Proteomes" id="UP001142648"/>
    </source>
</evidence>
<dbReference type="AlphaFoldDB" id="A0A9X2W361"/>
<dbReference type="RefSeq" id="WP_259962262.1">
    <property type="nucleotide sequence ID" value="NZ_JAOAMV010000005.1"/>
</dbReference>
<comment type="caution">
    <text evidence="2">The sequence shown here is derived from an EMBL/GenBank/DDBJ whole genome shotgun (WGS) entry which is preliminary data.</text>
</comment>
<evidence type="ECO:0000256" key="1">
    <source>
        <dbReference type="SAM" id="MobiDB-lite"/>
    </source>
</evidence>
<feature type="compositionally biased region" description="Basic and acidic residues" evidence="1">
    <location>
        <begin position="128"/>
        <end position="139"/>
    </location>
</feature>
<sequence length="139" mass="14389">MSKWTVFSLVGVGLSFTILPGGLRAQDAAETAIILGGTGAAQGRAQKSLGSAISRSMGNAANVLATQRRARQGAPHRASPRPRRHAGANFAIALPGDVDPLAETDAPRYDLANGASIRVSGGLRRPLARAETESPPDPR</sequence>
<dbReference type="Proteomes" id="UP001142648">
    <property type="component" value="Unassembled WGS sequence"/>
</dbReference>